<feature type="region of interest" description="Disordered" evidence="1">
    <location>
        <begin position="440"/>
        <end position="459"/>
    </location>
</feature>
<dbReference type="GO" id="GO:0031179">
    <property type="term" value="P:peptide modification"/>
    <property type="evidence" value="ECO:0007669"/>
    <property type="project" value="InterPro"/>
</dbReference>
<proteinExistence type="predicted"/>
<sequence>MSNRGAGDTVFPVTSSPAAPRPTTWWAGGLRLAERPPAPSGRTSARLAKWKAAHDTAEWFAARLADAGLDEDALAALLGEPPLELAARTGRPEWAAFVERATTDAPPAPHTGGTWQSGFAHVLRPLAAAAAATDARLDSAFTERLTSRLVRTAARTLVLELNLARQRGELVGATPADRFTCFVNGVDLSDLLARYPVLARMLSQTCLHAAEAHGEMLDRFAADRDRIVAELLDGVDPGAIIAVESGQGDCHGRGRTVCTLRFADGSRLVYKPRPIDLHVRFNEMLGWLDGHTRLGLRRVRIVRGDDYGWVEFVEHEECSEVSGIGRFYHRLGAVLALVYAVDGTDMHYENLIACGDQPVLIDIETLFHPTLLTAAPSSDPAANALANSVTRTALLPQMLLGDHGVFDLSGLGGDHDGANYPAETVDWADPATDTMRLVRRPAPSTGAHNRPRLGGEEAEPGDYQTALLAGFRVGHDTICAHRAELLELLRTCADVPVRFVTRATRTYATALDETTHPDVARDALDRDLALDLLWTEARDDALLRALVPHELADLWAGDVPLFTVRPGSRDVWTAHGLRVPDLLPLSGLEAAERKIAGMDEVDRHDQQWLIAASLASRTGTVAHRGAAVVPGRVAAGVPDPQRLLVAACGIADEVLAHATVDGDRVNWLGLELVDDRHWTVMPMGAGMSNGYTGVALFLAQLGALTGAERYTDFARDALRPIPGLLDALAADPELAPAVGSGGFHGLGGIAYALARLSTILPEDPELPRWLEACVELASDIDDESSSVVDGCAGGLAAMVAVHAETGLPQAGKLAHRFADRLADRAVRGDGFARGGAGVGWALLRFAAASGEVRHAVSGRAALRADRSLRQRLLPVGEADHGWCAGLSGAVLAHVAHPEQPLDAYTLHLDRCINALAVHEPLRDLSLCHGELGVVESLAVLAERGHERAAAARTRRAGLVLGALDQYGARCGTPGGVPSAGLLTGLSGIGYGLLRLGFPEHVPSVLLLQSR</sequence>
<dbReference type="InterPro" id="IPR012341">
    <property type="entry name" value="6hp_glycosidase-like_sf"/>
</dbReference>
<dbReference type="AlphaFoldDB" id="A0A2T0SM93"/>
<evidence type="ECO:0000256" key="1">
    <source>
        <dbReference type="SAM" id="MobiDB-lite"/>
    </source>
</evidence>
<dbReference type="InterPro" id="IPR025410">
    <property type="entry name" value="Lant_dehyd"/>
</dbReference>
<dbReference type="Pfam" id="PF13575">
    <property type="entry name" value="DUF4135"/>
    <property type="match status" value="1"/>
</dbReference>
<dbReference type="SUPFAM" id="SSF158745">
    <property type="entry name" value="LanC-like"/>
    <property type="match status" value="1"/>
</dbReference>
<reference evidence="3 4" key="1">
    <citation type="submission" date="2018-03" db="EMBL/GenBank/DDBJ databases">
        <title>Genomic Encyclopedia of Archaeal and Bacterial Type Strains, Phase II (KMG-II): from individual species to whole genera.</title>
        <authorList>
            <person name="Goeker M."/>
        </authorList>
    </citation>
    <scope>NUCLEOTIDE SEQUENCE [LARGE SCALE GENOMIC DNA]</scope>
    <source>
        <strain evidence="3 4">DSM 44720</strain>
    </source>
</reference>
<dbReference type="NCBIfam" id="TIGR03897">
    <property type="entry name" value="lanti_2_LanM"/>
    <property type="match status" value="1"/>
</dbReference>
<dbReference type="CDD" id="cd04792">
    <property type="entry name" value="LanM-like"/>
    <property type="match status" value="1"/>
</dbReference>
<protein>
    <submittedName>
        <fullName evidence="3">Type 2 lantibiotic biosynthesis protein LanM</fullName>
    </submittedName>
</protein>
<feature type="domain" description="Lantibiotic biosynthesis protein dehydration" evidence="2">
    <location>
        <begin position="195"/>
        <end position="564"/>
    </location>
</feature>
<dbReference type="OrthoDB" id="9148343at2"/>
<comment type="caution">
    <text evidence="3">The sequence shown here is derived from an EMBL/GenBank/DDBJ whole genome shotgun (WGS) entry which is preliminary data.</text>
</comment>
<gene>
    <name evidence="3" type="ORF">CLV43_11639</name>
</gene>
<dbReference type="Gene3D" id="1.50.10.10">
    <property type="match status" value="1"/>
</dbReference>
<dbReference type="Proteomes" id="UP000239494">
    <property type="component" value="Unassembled WGS sequence"/>
</dbReference>
<dbReference type="GO" id="GO:0005975">
    <property type="term" value="P:carbohydrate metabolic process"/>
    <property type="evidence" value="ECO:0007669"/>
    <property type="project" value="InterPro"/>
</dbReference>
<dbReference type="PIRSF" id="PIRSF037228">
    <property type="entry name" value="Lant_mod_RumM"/>
    <property type="match status" value="1"/>
</dbReference>
<dbReference type="PRINTS" id="PR01950">
    <property type="entry name" value="LANCSUPER"/>
</dbReference>
<keyword evidence="4" id="KW-1185">Reference proteome</keyword>
<organism evidence="3 4">
    <name type="scientific">Umezawaea tangerina</name>
    <dbReference type="NCBI Taxonomy" id="84725"/>
    <lineage>
        <taxon>Bacteria</taxon>
        <taxon>Bacillati</taxon>
        <taxon>Actinomycetota</taxon>
        <taxon>Actinomycetes</taxon>
        <taxon>Pseudonocardiales</taxon>
        <taxon>Pseudonocardiaceae</taxon>
        <taxon>Umezawaea</taxon>
    </lineage>
</organism>
<evidence type="ECO:0000259" key="2">
    <source>
        <dbReference type="Pfam" id="PF13575"/>
    </source>
</evidence>
<dbReference type="EMBL" id="PVTF01000016">
    <property type="protein sequence ID" value="PRY34532.1"/>
    <property type="molecule type" value="Genomic_DNA"/>
</dbReference>
<name>A0A2T0SM93_9PSEU</name>
<evidence type="ECO:0000313" key="3">
    <source>
        <dbReference type="EMBL" id="PRY34532.1"/>
    </source>
</evidence>
<dbReference type="Pfam" id="PF05147">
    <property type="entry name" value="LANC_like"/>
    <property type="match status" value="1"/>
</dbReference>
<dbReference type="InterPro" id="IPR017146">
    <property type="entry name" value="Lanti_2_LanM"/>
</dbReference>
<dbReference type="InterPro" id="IPR007822">
    <property type="entry name" value="LANC-like"/>
</dbReference>
<dbReference type="SMART" id="SM01260">
    <property type="entry name" value="LANC_like"/>
    <property type="match status" value="1"/>
</dbReference>
<evidence type="ECO:0000313" key="4">
    <source>
        <dbReference type="Proteomes" id="UP000239494"/>
    </source>
</evidence>
<accession>A0A2T0SM93</accession>